<comment type="function">
    <text evidence="7">F-actin-capping proteins bind in a Ca(2+)-independent manner to the fast growing ends of actin filaments (barbed end) thereby blocking the exchange of subunits at these ends. Unlike other capping proteins (such as gelsolin and severin), these proteins do not sever actin filaments.</text>
</comment>
<dbReference type="PROSITE" id="PS00231">
    <property type="entry name" value="F_ACTIN_CAPPING_BETA"/>
    <property type="match status" value="1"/>
</dbReference>
<dbReference type="InterPro" id="IPR043175">
    <property type="entry name" value="CAPZB_N"/>
</dbReference>
<dbReference type="Gene3D" id="3.90.1150.210">
    <property type="entry name" value="F-actin capping protein, beta subunit"/>
    <property type="match status" value="1"/>
</dbReference>
<dbReference type="Gene3D" id="1.20.58.570">
    <property type="match status" value="1"/>
</dbReference>
<dbReference type="InterPro" id="IPR042276">
    <property type="entry name" value="CapZ_alpha/beta_2"/>
</dbReference>
<gene>
    <name evidence="8" type="ORF">CYY_007180</name>
</gene>
<comment type="caution">
    <text evidence="8">The sequence shown here is derived from an EMBL/GenBank/DDBJ whole genome shotgun (WGS) entry which is preliminary data.</text>
</comment>
<dbReference type="GO" id="GO:0051015">
    <property type="term" value="F:actin filament binding"/>
    <property type="evidence" value="ECO:0007669"/>
    <property type="project" value="TreeGrafter"/>
</dbReference>
<evidence type="ECO:0000313" key="8">
    <source>
        <dbReference type="EMBL" id="KAF2071502.1"/>
    </source>
</evidence>
<comment type="similarity">
    <text evidence="2 7">Belongs to the F-actin-capping protein beta subunit family.</text>
</comment>
<keyword evidence="3 7" id="KW-0117">Actin capping</keyword>
<dbReference type="OrthoDB" id="9979678at2759"/>
<evidence type="ECO:0000256" key="6">
    <source>
        <dbReference type="ARBA" id="ARBA00023212"/>
    </source>
</evidence>
<evidence type="ECO:0000256" key="2">
    <source>
        <dbReference type="ARBA" id="ARBA00006039"/>
    </source>
</evidence>
<dbReference type="EMBL" id="AJWJ01000368">
    <property type="protein sequence ID" value="KAF2071502.1"/>
    <property type="molecule type" value="Genomic_DNA"/>
</dbReference>
<dbReference type="GO" id="GO:0000902">
    <property type="term" value="P:cell morphogenesis"/>
    <property type="evidence" value="ECO:0007669"/>
    <property type="project" value="TreeGrafter"/>
</dbReference>
<evidence type="ECO:0000256" key="5">
    <source>
        <dbReference type="ARBA" id="ARBA00023203"/>
    </source>
</evidence>
<dbReference type="Proteomes" id="UP000695562">
    <property type="component" value="Unassembled WGS sequence"/>
</dbReference>
<dbReference type="SUPFAM" id="SSF90096">
    <property type="entry name" value="Subunits of heterodimeric actin filament capping protein Capz"/>
    <property type="match status" value="1"/>
</dbReference>
<comment type="subcellular location">
    <subcellularLocation>
        <location evidence="1 7">Cytoplasm</location>
        <location evidence="1 7">Cytoskeleton</location>
    </subcellularLocation>
</comment>
<dbReference type="GO" id="GO:0051016">
    <property type="term" value="P:barbed-end actin filament capping"/>
    <property type="evidence" value="ECO:0007669"/>
    <property type="project" value="UniProtKB-UniRule"/>
</dbReference>
<reference evidence="8" key="1">
    <citation type="submission" date="2020-01" db="EMBL/GenBank/DDBJ databases">
        <title>Development of genomics and gene disruption for Polysphondylium violaceum indicates a role for the polyketide synthase stlB in stalk morphogenesis.</title>
        <authorList>
            <person name="Narita B."/>
            <person name="Kawabe Y."/>
            <person name="Kin K."/>
            <person name="Saito T."/>
            <person name="Gibbs R."/>
            <person name="Kuspa A."/>
            <person name="Muzny D."/>
            <person name="Queller D."/>
            <person name="Richards S."/>
            <person name="Strassman J."/>
            <person name="Sucgang R."/>
            <person name="Worley K."/>
            <person name="Schaap P."/>
        </authorList>
    </citation>
    <scope>NUCLEOTIDE SEQUENCE</scope>
    <source>
        <strain evidence="8">QSvi11</strain>
    </source>
</reference>
<protein>
    <recommendedName>
        <fullName evidence="7">F-actin-capping protein subunit beta</fullName>
    </recommendedName>
</protein>
<keyword evidence="5 7" id="KW-0009">Actin-binding</keyword>
<organism evidence="8 9">
    <name type="scientific">Polysphondylium violaceum</name>
    <dbReference type="NCBI Taxonomy" id="133409"/>
    <lineage>
        <taxon>Eukaryota</taxon>
        <taxon>Amoebozoa</taxon>
        <taxon>Evosea</taxon>
        <taxon>Eumycetozoa</taxon>
        <taxon>Dictyostelia</taxon>
        <taxon>Dictyosteliales</taxon>
        <taxon>Dictyosteliaceae</taxon>
        <taxon>Polysphondylium</taxon>
    </lineage>
</organism>
<comment type="subunit">
    <text evidence="7">Heterodimer of an alpha and a beta subunit.</text>
</comment>
<keyword evidence="6 7" id="KW-0206">Cytoskeleton</keyword>
<dbReference type="InterPro" id="IPR019771">
    <property type="entry name" value="F-actin_capping_bsu_CS"/>
</dbReference>
<name>A0A8J4PP13_9MYCE</name>
<dbReference type="FunFam" id="1.20.58.570:FF:000001">
    <property type="entry name" value="F-actin-capping protein subunit beta"/>
    <property type="match status" value="1"/>
</dbReference>
<dbReference type="PANTHER" id="PTHR10619">
    <property type="entry name" value="F-ACTIN-CAPPING PROTEIN SUBUNIT BETA"/>
    <property type="match status" value="1"/>
</dbReference>
<evidence type="ECO:0000256" key="3">
    <source>
        <dbReference type="ARBA" id="ARBA00022467"/>
    </source>
</evidence>
<evidence type="ECO:0000256" key="7">
    <source>
        <dbReference type="RuleBase" id="RU365078"/>
    </source>
</evidence>
<dbReference type="PANTHER" id="PTHR10619:SF0">
    <property type="entry name" value="F-ACTIN-CAPPING PROTEIN SUBUNIT BETA ISOFORMS 1 AND 2"/>
    <property type="match status" value="1"/>
</dbReference>
<dbReference type="PRINTS" id="PR00192">
    <property type="entry name" value="FACTINCAPB"/>
</dbReference>
<dbReference type="GO" id="GO:0030036">
    <property type="term" value="P:actin cytoskeleton organization"/>
    <property type="evidence" value="ECO:0007669"/>
    <property type="project" value="InterPro"/>
</dbReference>
<dbReference type="InterPro" id="IPR037282">
    <property type="entry name" value="CapZ_alpha/beta"/>
</dbReference>
<proteinExistence type="inferred from homology"/>
<keyword evidence="9" id="KW-1185">Reference proteome</keyword>
<dbReference type="Pfam" id="PF01115">
    <property type="entry name" value="F_actin_cap_B"/>
    <property type="match status" value="1"/>
</dbReference>
<sequence length="272" mass="30403">MTERQLNAALDLMRRLPPSQIEDNLAGLIDLVPDLTDDLLSAVDQPLKVAFDPISKKDYLLCDYNRDADSYRSPWSNKYDPPLSDCALPSPKLREIEIQANEVFEIYLNLYFEGGVSSVYCWDLEEGFAAVILMKKTQDQSKKGQPMRGTWDSIHVVEVTENKKGDPSYKLISTVMLSIETENDATGKINLAGSLTRQEKKNVPVSAVDTHIVNIGKMVEDMESKLRLTLETIYFGKTKEVVDTLHSSVGGSELEKRKNLSSQIGSAIGNRN</sequence>
<evidence type="ECO:0000256" key="4">
    <source>
        <dbReference type="ARBA" id="ARBA00022490"/>
    </source>
</evidence>
<dbReference type="GO" id="GO:0008290">
    <property type="term" value="C:F-actin capping protein complex"/>
    <property type="evidence" value="ECO:0007669"/>
    <property type="project" value="UniProtKB-UniRule"/>
</dbReference>
<keyword evidence="4 7" id="KW-0963">Cytoplasm</keyword>
<dbReference type="AlphaFoldDB" id="A0A8J4PP13"/>
<dbReference type="InterPro" id="IPR001698">
    <property type="entry name" value="CAPZB"/>
</dbReference>
<accession>A0A8J4PP13</accession>
<evidence type="ECO:0000313" key="9">
    <source>
        <dbReference type="Proteomes" id="UP000695562"/>
    </source>
</evidence>
<dbReference type="GO" id="GO:0005737">
    <property type="term" value="C:cytoplasm"/>
    <property type="evidence" value="ECO:0007669"/>
    <property type="project" value="InterPro"/>
</dbReference>
<evidence type="ECO:0000256" key="1">
    <source>
        <dbReference type="ARBA" id="ARBA00004245"/>
    </source>
</evidence>